<evidence type="ECO:0000259" key="2">
    <source>
        <dbReference type="PROSITE" id="PS50937"/>
    </source>
</evidence>
<dbReference type="RefSeq" id="WP_187241771.1">
    <property type="nucleotide sequence ID" value="NZ_BAAAOK010000008.1"/>
</dbReference>
<dbReference type="Pfam" id="PF13411">
    <property type="entry name" value="MerR_1"/>
    <property type="match status" value="1"/>
</dbReference>
<dbReference type="PANTHER" id="PTHR30204:SF93">
    <property type="entry name" value="HTH MERR-TYPE DOMAIN-CONTAINING PROTEIN"/>
    <property type="match status" value="1"/>
</dbReference>
<dbReference type="PROSITE" id="PS50937">
    <property type="entry name" value="HTH_MERR_2"/>
    <property type="match status" value="1"/>
</dbReference>
<dbReference type="InterPro" id="IPR009061">
    <property type="entry name" value="DNA-bd_dom_put_sf"/>
</dbReference>
<sequence>MRIGELAERTGVPPRLLRYYEEQGLLAPGRSANGYRDYAEGLVDRVTQIRGLLDAGVPTKIIKQILPCLDDPCTIHVADATPELVAALERHREQMDARIRCLTRNRDAISGYLDAVRAATPAAVSPSRRPGR</sequence>
<dbReference type="SUPFAM" id="SSF46955">
    <property type="entry name" value="Putative DNA-binding domain"/>
    <property type="match status" value="1"/>
</dbReference>
<dbReference type="PRINTS" id="PR00040">
    <property type="entry name" value="HTHMERR"/>
</dbReference>
<evidence type="ECO:0000313" key="3">
    <source>
        <dbReference type="EMBL" id="MBC6464791.1"/>
    </source>
</evidence>
<reference evidence="3 4" key="1">
    <citation type="submission" date="2020-06" db="EMBL/GenBank/DDBJ databases">
        <title>Actinomadura xiongansis sp. nov., isolated from soil of Baiyangdian.</title>
        <authorList>
            <person name="Zhang X."/>
        </authorList>
    </citation>
    <scope>NUCLEOTIDE SEQUENCE [LARGE SCALE GENOMIC DNA]</scope>
    <source>
        <strain evidence="3 4">HBUM206468</strain>
    </source>
</reference>
<keyword evidence="4" id="KW-1185">Reference proteome</keyword>
<name>A0ABR7LIW5_9ACTN</name>
<dbReference type="Proteomes" id="UP000805614">
    <property type="component" value="Unassembled WGS sequence"/>
</dbReference>
<dbReference type="InterPro" id="IPR000551">
    <property type="entry name" value="MerR-type_HTH_dom"/>
</dbReference>
<dbReference type="CDD" id="cd01282">
    <property type="entry name" value="HTH_MerR-like_sg3"/>
    <property type="match status" value="1"/>
</dbReference>
<dbReference type="EMBL" id="JABVEC010000002">
    <property type="protein sequence ID" value="MBC6464791.1"/>
    <property type="molecule type" value="Genomic_DNA"/>
</dbReference>
<evidence type="ECO:0000313" key="4">
    <source>
        <dbReference type="Proteomes" id="UP000805614"/>
    </source>
</evidence>
<protein>
    <submittedName>
        <fullName evidence="3">MerR family transcriptional regulator</fullName>
    </submittedName>
</protein>
<proteinExistence type="predicted"/>
<gene>
    <name evidence="3" type="ORF">HKK74_04665</name>
</gene>
<feature type="domain" description="HTH merR-type" evidence="2">
    <location>
        <begin position="1"/>
        <end position="68"/>
    </location>
</feature>
<keyword evidence="1" id="KW-0238">DNA-binding</keyword>
<evidence type="ECO:0000256" key="1">
    <source>
        <dbReference type="ARBA" id="ARBA00023125"/>
    </source>
</evidence>
<dbReference type="InterPro" id="IPR047057">
    <property type="entry name" value="MerR_fam"/>
</dbReference>
<comment type="caution">
    <text evidence="3">The sequence shown here is derived from an EMBL/GenBank/DDBJ whole genome shotgun (WGS) entry which is preliminary data.</text>
</comment>
<organism evidence="3 4">
    <name type="scientific">Actinomadura alba</name>
    <dbReference type="NCBI Taxonomy" id="406431"/>
    <lineage>
        <taxon>Bacteria</taxon>
        <taxon>Bacillati</taxon>
        <taxon>Actinomycetota</taxon>
        <taxon>Actinomycetes</taxon>
        <taxon>Streptosporangiales</taxon>
        <taxon>Thermomonosporaceae</taxon>
        <taxon>Actinomadura</taxon>
    </lineage>
</organism>
<dbReference type="SMART" id="SM00422">
    <property type="entry name" value="HTH_MERR"/>
    <property type="match status" value="1"/>
</dbReference>
<dbReference type="Gene3D" id="1.10.1660.10">
    <property type="match status" value="1"/>
</dbReference>
<dbReference type="PANTHER" id="PTHR30204">
    <property type="entry name" value="REDOX-CYCLING DRUG-SENSING TRANSCRIPTIONAL ACTIVATOR SOXR"/>
    <property type="match status" value="1"/>
</dbReference>
<accession>A0ABR7LIW5</accession>